<keyword evidence="1" id="KW-0413">Isomerase</keyword>
<evidence type="ECO:0000313" key="1">
    <source>
        <dbReference type="EMBL" id="TKZ31721.1"/>
    </source>
</evidence>
<dbReference type="EMBL" id="SJDU01000300">
    <property type="protein sequence ID" value="TKZ31721.1"/>
    <property type="molecule type" value="Genomic_DNA"/>
</dbReference>
<gene>
    <name evidence="1" type="ORF">EZH24_09680</name>
</gene>
<keyword evidence="2" id="KW-1185">Reference proteome</keyword>
<dbReference type="RefSeq" id="WP_137998949.1">
    <property type="nucleotide sequence ID" value="NZ_SJDU01000300.1"/>
</dbReference>
<accession>A0ABY2TNY6</accession>
<organism evidence="1 2">
    <name type="scientific">Brachyspira catarrhinii</name>
    <dbReference type="NCBI Taxonomy" id="2528966"/>
    <lineage>
        <taxon>Bacteria</taxon>
        <taxon>Pseudomonadati</taxon>
        <taxon>Spirochaetota</taxon>
        <taxon>Spirochaetia</taxon>
        <taxon>Brachyspirales</taxon>
        <taxon>Brachyspiraceae</taxon>
        <taxon>Brachyspira</taxon>
    </lineage>
</organism>
<dbReference type="GO" id="GO:0016853">
    <property type="term" value="F:isomerase activity"/>
    <property type="evidence" value="ECO:0007669"/>
    <property type="project" value="UniProtKB-KW"/>
</dbReference>
<evidence type="ECO:0000313" key="2">
    <source>
        <dbReference type="Proteomes" id="UP000310168"/>
    </source>
</evidence>
<protein>
    <submittedName>
        <fullName evidence="1">Peptidylprolyl isomerase</fullName>
    </submittedName>
</protein>
<dbReference type="Proteomes" id="UP000310168">
    <property type="component" value="Unassembled WGS sequence"/>
</dbReference>
<name>A0ABY2TNY6_9SPIR</name>
<proteinExistence type="predicted"/>
<sequence>MTIFRKSFVFIISIFIFALSLCLYGQDNDWVIRIRDSQGEIKKLFAVNDFMSELSNIVVLRGLPTENLNMLLTNDLQLWQFASQLIEQELVYMKAVEEGFDKDEELTSTISRERDNQIAQLYMQSKLRDGFDVVSEEEKRQFFNNNRERLQAARGNNIRYEQVAMDIEYTILQERMRNEYDRIINEARTNYKLEYSSTRDPCVIIDDKQIPLSNFNEMFNQTLRQSGENIPPALRVQARDNMFNAFVAREIMIYEANKVGFYDNPEAKAIENYITRTAVVAHYIEKTIRSTILEPTEEEINQVYEQYGRLYRIDSLPYAEAQKALETLVIEAKTQQRYQILTTDLRYRYNIEKNLSLVENLGKSENVN</sequence>
<comment type="caution">
    <text evidence="1">The sequence shown here is derived from an EMBL/GenBank/DDBJ whole genome shotgun (WGS) entry which is preliminary data.</text>
</comment>
<reference evidence="1 2" key="1">
    <citation type="journal article" date="2019" name="Anaerobe">
        <title>Brachyspira catarrhinii sp. nov., an anaerobic intestinal spirochaete isolated from vervet monkeys may have been misidentified as Brachyspira aalborgi in previous studies.</title>
        <authorList>
            <person name="Phillips N.D."/>
            <person name="La T."/>
            <person name="Hampson D.J."/>
        </authorList>
    </citation>
    <scope>NUCLEOTIDE SEQUENCE [LARGE SCALE GENOMIC DNA]</scope>
    <source>
        <strain evidence="1 2">Z12</strain>
    </source>
</reference>